<accession>A0ABZ0B5B0</accession>
<dbReference type="PROSITE" id="PS00166">
    <property type="entry name" value="ENOYL_COA_HYDRATASE"/>
    <property type="match status" value="1"/>
</dbReference>
<dbReference type="EMBL" id="CP135076">
    <property type="protein sequence ID" value="WNO52473.1"/>
    <property type="molecule type" value="Genomic_DNA"/>
</dbReference>
<dbReference type="InterPro" id="IPR018376">
    <property type="entry name" value="Enoyl-CoA_hyd/isom_CS"/>
</dbReference>
<dbReference type="Pfam" id="PF00378">
    <property type="entry name" value="ECH_1"/>
    <property type="match status" value="1"/>
</dbReference>
<evidence type="ECO:0000256" key="2">
    <source>
        <dbReference type="RuleBase" id="RU003707"/>
    </source>
</evidence>
<evidence type="ECO:0000256" key="1">
    <source>
        <dbReference type="ARBA" id="ARBA00005254"/>
    </source>
</evidence>
<dbReference type="RefSeq" id="WP_313912947.1">
    <property type="nucleotide sequence ID" value="NZ_CP135076.1"/>
</dbReference>
<keyword evidence="4" id="KW-1185">Reference proteome</keyword>
<reference evidence="3 4" key="1">
    <citation type="submission" date="2023-09" db="EMBL/GenBank/DDBJ databases">
        <authorList>
            <person name="Rey-Velasco X."/>
        </authorList>
    </citation>
    <scope>NUCLEOTIDE SEQUENCE [LARGE SCALE GENOMIC DNA]</scope>
    <source>
        <strain evidence="3 4">W311</strain>
    </source>
</reference>
<evidence type="ECO:0000313" key="3">
    <source>
        <dbReference type="EMBL" id="WNO52473.1"/>
    </source>
</evidence>
<organism evidence="3 4">
    <name type="scientific">Stakelama saccharophila</name>
    <dbReference type="NCBI Taxonomy" id="3075605"/>
    <lineage>
        <taxon>Bacteria</taxon>
        <taxon>Pseudomonadati</taxon>
        <taxon>Pseudomonadota</taxon>
        <taxon>Alphaproteobacteria</taxon>
        <taxon>Sphingomonadales</taxon>
        <taxon>Sphingomonadaceae</taxon>
        <taxon>Stakelama</taxon>
    </lineage>
</organism>
<dbReference type="InterPro" id="IPR029045">
    <property type="entry name" value="ClpP/crotonase-like_dom_sf"/>
</dbReference>
<evidence type="ECO:0000313" key="4">
    <source>
        <dbReference type="Proteomes" id="UP001302249"/>
    </source>
</evidence>
<dbReference type="SUPFAM" id="SSF52096">
    <property type="entry name" value="ClpP/crotonase"/>
    <property type="match status" value="1"/>
</dbReference>
<dbReference type="Proteomes" id="UP001302249">
    <property type="component" value="Chromosome"/>
</dbReference>
<name>A0ABZ0B5B0_9SPHN</name>
<dbReference type="Gene3D" id="3.90.226.10">
    <property type="entry name" value="2-enoyl-CoA Hydratase, Chain A, domain 1"/>
    <property type="match status" value="1"/>
</dbReference>
<dbReference type="InterPro" id="IPR001753">
    <property type="entry name" value="Enoyl-CoA_hydra/iso"/>
</dbReference>
<dbReference type="PANTHER" id="PTHR11941:SF54">
    <property type="entry name" value="ENOYL-COA HYDRATASE, MITOCHONDRIAL"/>
    <property type="match status" value="1"/>
</dbReference>
<gene>
    <name evidence="3" type="ORF">RPR59_08265</name>
</gene>
<dbReference type="PANTHER" id="PTHR11941">
    <property type="entry name" value="ENOYL-COA HYDRATASE-RELATED"/>
    <property type="match status" value="1"/>
</dbReference>
<sequence length="245" mass="25687">MFDCTLTDGVATITLDRPEARNAVAVRHWRELASLSEKIVGDDARAVVIASAVPGIFSAGADMTEFAELRDDADLRPEFRAAMRQGIEAVAALPMPVLAAVDGGCFGAAVALTLACDIRIAGRDAIFATTPARLGLGYPREDVARLLALVGRGVAGRMLLAGERLDARAAKRIGLAEAADDDAVSAARALARIIADNDAGAVRLLKQTLADPDDQALDPAFDGQFGTSGFADRLDTFLNRRGGAR</sequence>
<comment type="similarity">
    <text evidence="1 2">Belongs to the enoyl-CoA hydratase/isomerase family.</text>
</comment>
<protein>
    <submittedName>
        <fullName evidence="3">Enoyl-CoA hydratase/isomerase family protein</fullName>
    </submittedName>
</protein>
<dbReference type="CDD" id="cd06558">
    <property type="entry name" value="crotonase-like"/>
    <property type="match status" value="1"/>
</dbReference>
<proteinExistence type="inferred from homology"/>